<protein>
    <recommendedName>
        <fullName evidence="2">Major tropism determinant N-terminal domain-containing protein</fullName>
    </recommendedName>
</protein>
<evidence type="ECO:0000259" key="2">
    <source>
        <dbReference type="Pfam" id="PF18454"/>
    </source>
</evidence>
<evidence type="ECO:0000313" key="3">
    <source>
        <dbReference type="EMBL" id="QDR80235.1"/>
    </source>
</evidence>
<dbReference type="Gene3D" id="1.20.5.320">
    <property type="entry name" value="6-Phosphogluconate Dehydrogenase, domain 3"/>
    <property type="match status" value="1"/>
</dbReference>
<proteinExistence type="predicted"/>
<gene>
    <name evidence="3" type="ORF">SPTER_15540</name>
</gene>
<evidence type="ECO:0000313" key="4">
    <source>
        <dbReference type="Proteomes" id="UP000320776"/>
    </source>
</evidence>
<organism evidence="3 4">
    <name type="scientific">Sporomusa termitida</name>
    <dbReference type="NCBI Taxonomy" id="2377"/>
    <lineage>
        <taxon>Bacteria</taxon>
        <taxon>Bacillati</taxon>
        <taxon>Bacillota</taxon>
        <taxon>Negativicutes</taxon>
        <taxon>Selenomonadales</taxon>
        <taxon>Sporomusaceae</taxon>
        <taxon>Sporomusa</taxon>
    </lineage>
</organism>
<dbReference type="InterPro" id="IPR041352">
    <property type="entry name" value="Mtd_N"/>
</dbReference>
<dbReference type="Pfam" id="PF18454">
    <property type="entry name" value="Mtd_N"/>
    <property type="match status" value="1"/>
</dbReference>
<evidence type="ECO:0000256" key="1">
    <source>
        <dbReference type="SAM" id="MobiDB-lite"/>
    </source>
</evidence>
<dbReference type="SUPFAM" id="SSF69349">
    <property type="entry name" value="Phage fibre proteins"/>
    <property type="match status" value="1"/>
</dbReference>
<dbReference type="Proteomes" id="UP000320776">
    <property type="component" value="Chromosome"/>
</dbReference>
<feature type="compositionally biased region" description="Low complexity" evidence="1">
    <location>
        <begin position="131"/>
        <end position="146"/>
    </location>
</feature>
<dbReference type="RefSeq" id="WP_170233193.1">
    <property type="nucleotide sequence ID" value="NZ_CP036259.1"/>
</dbReference>
<name>A0A517DS97_9FIRM</name>
<feature type="region of interest" description="Disordered" evidence="1">
    <location>
        <begin position="128"/>
        <end position="159"/>
    </location>
</feature>
<accession>A0A517DS97</accession>
<feature type="domain" description="Major tropism determinant N-terminal" evidence="2">
    <location>
        <begin position="5"/>
        <end position="32"/>
    </location>
</feature>
<dbReference type="EMBL" id="CP036259">
    <property type="protein sequence ID" value="QDR80235.1"/>
    <property type="molecule type" value="Genomic_DNA"/>
</dbReference>
<dbReference type="KEGG" id="sted:SPTER_15540"/>
<dbReference type="AlphaFoldDB" id="A0A517DS97"/>
<keyword evidence="4" id="KW-1185">Reference proteome</keyword>
<reference evidence="3 4" key="1">
    <citation type="submission" date="2019-02" db="EMBL/GenBank/DDBJ databases">
        <title>Closed genome of Sporomusa termitida DSM 4440.</title>
        <authorList>
            <person name="Poehlein A."/>
            <person name="Daniel R."/>
        </authorList>
    </citation>
    <scope>NUCLEOTIDE SEQUENCE [LARGE SCALE GENOMIC DNA]</scope>
    <source>
        <strain evidence="3 4">DSM 4440</strain>
    </source>
</reference>
<sequence>MADIIQLRRDTEANWTAVNPVLAQGEIGIAIDLVPPKMKIGNGINVWNAIDYFAGGTASSLADLTDVDLATPPTASQVLVYDATTETWKAGTVSGGGGVGISSAVVNENGDLIITLTDSTTINAGHVVGEQGPPGDTGATGADGAQGSPGTPGADGKSAYQIWLDNGNTGTEEDFLAALKGEPGDGGAVDYIDLTTAPADGEILVYDGTSGKFKPNNILIGLEAALAAINGV</sequence>